<gene>
    <name evidence="1" type="ORF">WICPIJ_009084</name>
</gene>
<reference evidence="1" key="2">
    <citation type="submission" date="2021-01" db="EMBL/GenBank/DDBJ databases">
        <authorList>
            <person name="Schikora-Tamarit M.A."/>
        </authorList>
    </citation>
    <scope>NUCLEOTIDE SEQUENCE</scope>
    <source>
        <strain evidence="1">CBS2887</strain>
    </source>
</reference>
<evidence type="ECO:0000313" key="2">
    <source>
        <dbReference type="Proteomes" id="UP000774326"/>
    </source>
</evidence>
<sequence length="121" mass="13542">MIMSISTFLPDSFTRTTTDLFIVFPDTCTSSNDTGQRALSKRVILSDDEPTANKICYFQRSTLERLTREQPSAIVQRTGNSDRLEVKEGATGTFSTLRDVTTGSETWIICSLIQPIQGYIH</sequence>
<organism evidence="1 2">
    <name type="scientific">Wickerhamomyces pijperi</name>
    <name type="common">Yeast</name>
    <name type="synonym">Pichia pijperi</name>
    <dbReference type="NCBI Taxonomy" id="599730"/>
    <lineage>
        <taxon>Eukaryota</taxon>
        <taxon>Fungi</taxon>
        <taxon>Dikarya</taxon>
        <taxon>Ascomycota</taxon>
        <taxon>Saccharomycotina</taxon>
        <taxon>Saccharomycetes</taxon>
        <taxon>Phaffomycetales</taxon>
        <taxon>Wickerhamomycetaceae</taxon>
        <taxon>Wickerhamomyces</taxon>
    </lineage>
</organism>
<protein>
    <submittedName>
        <fullName evidence="1">Uncharacterized protein</fullName>
    </submittedName>
</protein>
<dbReference type="EMBL" id="JAEUBG010005248">
    <property type="protein sequence ID" value="KAH3676504.1"/>
    <property type="molecule type" value="Genomic_DNA"/>
</dbReference>
<reference evidence="1" key="1">
    <citation type="journal article" date="2021" name="Open Biol.">
        <title>Shared evolutionary footprints suggest mitochondrial oxidative damage underlies multiple complex I losses in fungi.</title>
        <authorList>
            <person name="Schikora-Tamarit M.A."/>
            <person name="Marcet-Houben M."/>
            <person name="Nosek J."/>
            <person name="Gabaldon T."/>
        </authorList>
    </citation>
    <scope>NUCLEOTIDE SEQUENCE</scope>
    <source>
        <strain evidence="1">CBS2887</strain>
    </source>
</reference>
<name>A0A9P8TF43_WICPI</name>
<dbReference type="Proteomes" id="UP000774326">
    <property type="component" value="Unassembled WGS sequence"/>
</dbReference>
<comment type="caution">
    <text evidence="1">The sequence shown here is derived from an EMBL/GenBank/DDBJ whole genome shotgun (WGS) entry which is preliminary data.</text>
</comment>
<evidence type="ECO:0000313" key="1">
    <source>
        <dbReference type="EMBL" id="KAH3676504.1"/>
    </source>
</evidence>
<proteinExistence type="predicted"/>
<keyword evidence="2" id="KW-1185">Reference proteome</keyword>
<accession>A0A9P8TF43</accession>
<dbReference type="AlphaFoldDB" id="A0A9P8TF43"/>